<dbReference type="OrthoDB" id="1651016at2"/>
<protein>
    <submittedName>
        <fullName evidence="2">Membrane protein</fullName>
    </submittedName>
</protein>
<keyword evidence="3" id="KW-1185">Reference proteome</keyword>
<gene>
    <name evidence="2" type="ORF">BA70_10690</name>
</gene>
<dbReference type="EMBL" id="JOTP01000003">
    <property type="protein sequence ID" value="KEP27590.1"/>
    <property type="molecule type" value="Genomic_DNA"/>
</dbReference>
<feature type="transmembrane region" description="Helical" evidence="1">
    <location>
        <begin position="43"/>
        <end position="63"/>
    </location>
</feature>
<reference evidence="2 3" key="1">
    <citation type="submission" date="2012-09" db="EMBL/GenBank/DDBJ databases">
        <title>Genome Sequence of Bacillus sp. DW5-4.</title>
        <authorList>
            <person name="Lai Q."/>
            <person name="Liu Y."/>
            <person name="Shao Z."/>
        </authorList>
    </citation>
    <scope>NUCLEOTIDE SEQUENCE [LARGE SCALE GENOMIC DNA]</scope>
    <source>
        <strain evidence="2 3">DW5-4</strain>
    </source>
</reference>
<evidence type="ECO:0000313" key="2">
    <source>
        <dbReference type="EMBL" id="KEP27590.1"/>
    </source>
</evidence>
<accession>A0A081LEB4</accession>
<comment type="caution">
    <text evidence="2">The sequence shown here is derived from an EMBL/GenBank/DDBJ whole genome shotgun (WGS) entry which is preliminary data.</text>
</comment>
<name>A0A081LEB4_9BACI</name>
<dbReference type="eggNOG" id="COG4836">
    <property type="taxonomic scope" value="Bacteria"/>
</dbReference>
<sequence>MEDVGQQAIVSIVIHLFFIAITWWALLAVNIDPLIKKGKIVQARLLMMLITIAIASAVSNFFLDYLNFSRQIPYMF</sequence>
<dbReference type="Proteomes" id="UP000028091">
    <property type="component" value="Unassembled WGS sequence"/>
</dbReference>
<feature type="transmembrane region" description="Helical" evidence="1">
    <location>
        <begin position="12"/>
        <end position="31"/>
    </location>
</feature>
<organism evidence="2 3">
    <name type="scientific">Bacillus zhangzhouensis</name>
    <dbReference type="NCBI Taxonomy" id="1178540"/>
    <lineage>
        <taxon>Bacteria</taxon>
        <taxon>Bacillati</taxon>
        <taxon>Bacillota</taxon>
        <taxon>Bacilli</taxon>
        <taxon>Bacillales</taxon>
        <taxon>Bacillaceae</taxon>
        <taxon>Bacillus</taxon>
    </lineage>
</organism>
<evidence type="ECO:0000256" key="1">
    <source>
        <dbReference type="SAM" id="Phobius"/>
    </source>
</evidence>
<dbReference type="Pfam" id="PF06612">
    <property type="entry name" value="DUF1146"/>
    <property type="match status" value="1"/>
</dbReference>
<dbReference type="RefSeq" id="WP_008354922.1">
    <property type="nucleotide sequence ID" value="NZ_JAVIKA010000001.1"/>
</dbReference>
<keyword evidence="1" id="KW-0812">Transmembrane</keyword>
<dbReference type="AlphaFoldDB" id="A0A081LEB4"/>
<proteinExistence type="predicted"/>
<evidence type="ECO:0000313" key="3">
    <source>
        <dbReference type="Proteomes" id="UP000028091"/>
    </source>
</evidence>
<keyword evidence="1" id="KW-0472">Membrane</keyword>
<keyword evidence="1" id="KW-1133">Transmembrane helix</keyword>
<dbReference type="NCBIfam" id="TIGR02327">
    <property type="entry name" value="int_mem_ywzB"/>
    <property type="match status" value="1"/>
</dbReference>
<dbReference type="InterPro" id="IPR009526">
    <property type="entry name" value="DUF1146"/>
</dbReference>